<evidence type="ECO:0000259" key="4">
    <source>
        <dbReference type="PROSITE" id="PS50932"/>
    </source>
</evidence>
<dbReference type="RefSeq" id="WP_014269024.1">
    <property type="nucleotide sequence ID" value="NC_016633.1"/>
</dbReference>
<proteinExistence type="predicted"/>
<dbReference type="STRING" id="158190.SpiGrapes_0316"/>
<dbReference type="HOGENOM" id="CLU_037628_6_1_12"/>
<dbReference type="AlphaFoldDB" id="G8QUZ9"/>
<keyword evidence="2" id="KW-0238">DNA-binding</keyword>
<dbReference type="InterPro" id="IPR046335">
    <property type="entry name" value="LacI/GalR-like_sensor"/>
</dbReference>
<dbReference type="eggNOG" id="COG1609">
    <property type="taxonomic scope" value="Bacteria"/>
</dbReference>
<evidence type="ECO:0000256" key="2">
    <source>
        <dbReference type="ARBA" id="ARBA00023125"/>
    </source>
</evidence>
<feature type="domain" description="HTH lacI-type" evidence="4">
    <location>
        <begin position="11"/>
        <end position="65"/>
    </location>
</feature>
<reference evidence="5 6" key="1">
    <citation type="submission" date="2011-11" db="EMBL/GenBank/DDBJ databases">
        <title>Complete sequence of Spirochaeta sp. grapes.</title>
        <authorList>
            <consortium name="US DOE Joint Genome Institute"/>
            <person name="Lucas S."/>
            <person name="Han J."/>
            <person name="Lapidus A."/>
            <person name="Cheng J.-F."/>
            <person name="Goodwin L."/>
            <person name="Pitluck S."/>
            <person name="Peters L."/>
            <person name="Ovchinnikova G."/>
            <person name="Munk A.C."/>
            <person name="Detter J.C."/>
            <person name="Han C."/>
            <person name="Tapia R."/>
            <person name="Land M."/>
            <person name="Hauser L."/>
            <person name="Kyrpides N."/>
            <person name="Ivanova N."/>
            <person name="Pagani I."/>
            <person name="Ritalahtilisa K."/>
            <person name="Loeffler F."/>
            <person name="Woyke T."/>
        </authorList>
    </citation>
    <scope>NUCLEOTIDE SEQUENCE [LARGE SCALE GENOMIC DNA]</scope>
    <source>
        <strain evidence="6">ATCC BAA-1885 / DSM 22778 / Grapes</strain>
    </source>
</reference>
<dbReference type="Proteomes" id="UP000005632">
    <property type="component" value="Chromosome"/>
</dbReference>
<dbReference type="CDD" id="cd01392">
    <property type="entry name" value="HTH_LacI"/>
    <property type="match status" value="1"/>
</dbReference>
<evidence type="ECO:0000313" key="5">
    <source>
        <dbReference type="EMBL" id="AEV28175.1"/>
    </source>
</evidence>
<dbReference type="Pfam" id="PF00356">
    <property type="entry name" value="LacI"/>
    <property type="match status" value="1"/>
</dbReference>
<dbReference type="KEGG" id="sgp:SpiGrapes_0316"/>
<gene>
    <name evidence="5" type="ordered locus">SpiGrapes_0316</name>
</gene>
<dbReference type="Gene3D" id="3.40.50.2300">
    <property type="match status" value="2"/>
</dbReference>
<dbReference type="GO" id="GO:0003700">
    <property type="term" value="F:DNA-binding transcription factor activity"/>
    <property type="evidence" value="ECO:0007669"/>
    <property type="project" value="TreeGrafter"/>
</dbReference>
<sequence length="356" mass="39218">MEQNEKSEKRPTIKDIARESGYSKTAVSFAFNTPSRISKKAAEVILDTANRLGYIPDPMARNFSLRRHLSIGFLLPQIIHYSMRNPYTLQVIQGIGSVCQKYGYTLTLIPPLNESITDAVRSAAVDGLITMGMQVGMDIVDVMKTRKIPFVTIDGTPSEGMPSVNIQDEQAAYRIMKLVLEQGHRNIAIVSLSEDAFASDEFEASVPKRRKRGYERALNEYGLSLYGEDSPIFQVVSECTLEDGKHTGHLISKLNKQPTAVVTMSDIVAIGCILYFREHGIVVPNDVSVVGFDNIIEAQLISPALTTIDQPAGEKGYLAAEALFCMINGDSLGSTHMEIPFTIINRQSLAGVKEEI</sequence>
<keyword evidence="3" id="KW-0804">Transcription</keyword>
<evidence type="ECO:0000256" key="1">
    <source>
        <dbReference type="ARBA" id="ARBA00023015"/>
    </source>
</evidence>
<dbReference type="InterPro" id="IPR028082">
    <property type="entry name" value="Peripla_BP_I"/>
</dbReference>
<dbReference type="PANTHER" id="PTHR30146:SF109">
    <property type="entry name" value="HTH-TYPE TRANSCRIPTIONAL REGULATOR GALS"/>
    <property type="match status" value="1"/>
</dbReference>
<dbReference type="SMART" id="SM00354">
    <property type="entry name" value="HTH_LACI"/>
    <property type="match status" value="1"/>
</dbReference>
<dbReference type="SUPFAM" id="SSF47413">
    <property type="entry name" value="lambda repressor-like DNA-binding domains"/>
    <property type="match status" value="1"/>
</dbReference>
<dbReference type="PANTHER" id="PTHR30146">
    <property type="entry name" value="LACI-RELATED TRANSCRIPTIONAL REPRESSOR"/>
    <property type="match status" value="1"/>
</dbReference>
<dbReference type="GO" id="GO:0000976">
    <property type="term" value="F:transcription cis-regulatory region binding"/>
    <property type="evidence" value="ECO:0007669"/>
    <property type="project" value="TreeGrafter"/>
</dbReference>
<dbReference type="SUPFAM" id="SSF53822">
    <property type="entry name" value="Periplasmic binding protein-like I"/>
    <property type="match status" value="1"/>
</dbReference>
<dbReference type="CDD" id="cd06279">
    <property type="entry name" value="PBP1_LacI-like"/>
    <property type="match status" value="1"/>
</dbReference>
<evidence type="ECO:0000256" key="3">
    <source>
        <dbReference type="ARBA" id="ARBA00023163"/>
    </source>
</evidence>
<keyword evidence="6" id="KW-1185">Reference proteome</keyword>
<dbReference type="InterPro" id="IPR010982">
    <property type="entry name" value="Lambda_DNA-bd_dom_sf"/>
</dbReference>
<dbReference type="OrthoDB" id="305766at2"/>
<dbReference type="EMBL" id="CP003155">
    <property type="protein sequence ID" value="AEV28175.1"/>
    <property type="molecule type" value="Genomic_DNA"/>
</dbReference>
<dbReference type="InterPro" id="IPR000843">
    <property type="entry name" value="HTH_LacI"/>
</dbReference>
<protein>
    <submittedName>
        <fullName evidence="5">Transcriptional regulator</fullName>
    </submittedName>
</protein>
<evidence type="ECO:0000313" key="6">
    <source>
        <dbReference type="Proteomes" id="UP000005632"/>
    </source>
</evidence>
<dbReference type="Pfam" id="PF13377">
    <property type="entry name" value="Peripla_BP_3"/>
    <property type="match status" value="1"/>
</dbReference>
<keyword evidence="1" id="KW-0805">Transcription regulation</keyword>
<organism evidence="5 6">
    <name type="scientific">Sphaerochaeta pleomorpha (strain ATCC BAA-1885 / DSM 22778 / Grapes)</name>
    <dbReference type="NCBI Taxonomy" id="158190"/>
    <lineage>
        <taxon>Bacteria</taxon>
        <taxon>Pseudomonadati</taxon>
        <taxon>Spirochaetota</taxon>
        <taxon>Spirochaetia</taxon>
        <taxon>Spirochaetales</taxon>
        <taxon>Sphaerochaetaceae</taxon>
        <taxon>Sphaerochaeta</taxon>
    </lineage>
</organism>
<dbReference type="Gene3D" id="1.10.260.40">
    <property type="entry name" value="lambda repressor-like DNA-binding domains"/>
    <property type="match status" value="1"/>
</dbReference>
<dbReference type="PROSITE" id="PS50932">
    <property type="entry name" value="HTH_LACI_2"/>
    <property type="match status" value="1"/>
</dbReference>
<name>G8QUZ9_SPHPG</name>
<accession>G8QUZ9</accession>